<evidence type="ECO:0000313" key="12">
    <source>
        <dbReference type="EMBL" id="CAE1160856.1"/>
    </source>
</evidence>
<keyword evidence="6 10" id="KW-0472">Membrane</keyword>
<keyword evidence="3 9" id="KW-0812">Transmembrane</keyword>
<dbReference type="PROSITE" id="PS50262">
    <property type="entry name" value="G_PROTEIN_RECEP_F1_2"/>
    <property type="match status" value="1"/>
</dbReference>
<feature type="domain" description="G-protein coupled receptors family 1 profile" evidence="11">
    <location>
        <begin position="68"/>
        <end position="336"/>
    </location>
</feature>
<dbReference type="GO" id="GO:0007218">
    <property type="term" value="P:neuropeptide signaling pathway"/>
    <property type="evidence" value="ECO:0007669"/>
    <property type="project" value="TreeGrafter"/>
</dbReference>
<keyword evidence="2" id="KW-1003">Cell membrane</keyword>
<organism evidence="12 13">
    <name type="scientific">Acanthosepion pharaonis</name>
    <name type="common">Pharaoh cuttlefish</name>
    <name type="synonym">Sepia pharaonis</name>
    <dbReference type="NCBI Taxonomy" id="158019"/>
    <lineage>
        <taxon>Eukaryota</taxon>
        <taxon>Metazoa</taxon>
        <taxon>Spiralia</taxon>
        <taxon>Lophotrochozoa</taxon>
        <taxon>Mollusca</taxon>
        <taxon>Cephalopoda</taxon>
        <taxon>Coleoidea</taxon>
        <taxon>Decapodiformes</taxon>
        <taxon>Sepiida</taxon>
        <taxon>Sepiina</taxon>
        <taxon>Sepiidae</taxon>
        <taxon>Acanthosepion</taxon>
    </lineage>
</organism>
<evidence type="ECO:0000313" key="13">
    <source>
        <dbReference type="Proteomes" id="UP000597762"/>
    </source>
</evidence>
<dbReference type="PRINTS" id="PR00237">
    <property type="entry name" value="GPCRRHODOPSN"/>
</dbReference>
<feature type="transmembrane region" description="Helical" evidence="10">
    <location>
        <begin position="217"/>
        <end position="239"/>
    </location>
</feature>
<comment type="caution">
    <text evidence="12">The sequence shown here is derived from an EMBL/GenBank/DDBJ whole genome shotgun (WGS) entry which is preliminary data.</text>
</comment>
<dbReference type="CDD" id="cd00637">
    <property type="entry name" value="7tm_classA_rhodopsin-like"/>
    <property type="match status" value="1"/>
</dbReference>
<evidence type="ECO:0000256" key="5">
    <source>
        <dbReference type="ARBA" id="ARBA00023040"/>
    </source>
</evidence>
<evidence type="ECO:0000256" key="8">
    <source>
        <dbReference type="ARBA" id="ARBA00023224"/>
    </source>
</evidence>
<evidence type="ECO:0000256" key="7">
    <source>
        <dbReference type="ARBA" id="ARBA00023170"/>
    </source>
</evidence>
<keyword evidence="4 10" id="KW-1133">Transmembrane helix</keyword>
<dbReference type="Gene3D" id="1.20.1070.10">
    <property type="entry name" value="Rhodopsin 7-helix transmembrane proteins"/>
    <property type="match status" value="1"/>
</dbReference>
<proteinExistence type="inferred from homology"/>
<keyword evidence="7 9" id="KW-0675">Receptor</keyword>
<dbReference type="OrthoDB" id="6117944at2759"/>
<dbReference type="PANTHER" id="PTHR24230">
    <property type="entry name" value="G-PROTEIN COUPLED RECEPTOR"/>
    <property type="match status" value="1"/>
</dbReference>
<dbReference type="Proteomes" id="UP000597762">
    <property type="component" value="Unassembled WGS sequence"/>
</dbReference>
<evidence type="ECO:0000259" key="11">
    <source>
        <dbReference type="PROSITE" id="PS50262"/>
    </source>
</evidence>
<dbReference type="AlphaFoldDB" id="A0A812AYA7"/>
<feature type="transmembrane region" description="Helical" evidence="10">
    <location>
        <begin position="281"/>
        <end position="305"/>
    </location>
</feature>
<feature type="transmembrane region" description="Helical" evidence="10">
    <location>
        <begin position="167"/>
        <end position="187"/>
    </location>
</feature>
<reference evidence="12" key="1">
    <citation type="submission" date="2021-01" db="EMBL/GenBank/DDBJ databases">
        <authorList>
            <person name="Li R."/>
            <person name="Bekaert M."/>
        </authorList>
    </citation>
    <scope>NUCLEOTIDE SEQUENCE</scope>
    <source>
        <strain evidence="12">Farmed</strain>
    </source>
</reference>
<dbReference type="SUPFAM" id="SSF81321">
    <property type="entry name" value="Family A G protein-coupled receptor-like"/>
    <property type="match status" value="1"/>
</dbReference>
<dbReference type="InterPro" id="IPR017452">
    <property type="entry name" value="GPCR_Rhodpsn_7TM"/>
</dbReference>
<name>A0A812AYA7_ACAPH</name>
<feature type="transmembrane region" description="Helical" evidence="10">
    <location>
        <begin position="126"/>
        <end position="146"/>
    </location>
</feature>
<feature type="transmembrane region" description="Helical" evidence="10">
    <location>
        <begin position="88"/>
        <end position="106"/>
    </location>
</feature>
<evidence type="ECO:0000256" key="4">
    <source>
        <dbReference type="ARBA" id="ARBA00022989"/>
    </source>
</evidence>
<feature type="transmembrane region" description="Helical" evidence="10">
    <location>
        <begin position="52"/>
        <end position="76"/>
    </location>
</feature>
<evidence type="ECO:0000256" key="9">
    <source>
        <dbReference type="RuleBase" id="RU000688"/>
    </source>
</evidence>
<comment type="subcellular location">
    <subcellularLocation>
        <location evidence="1">Cell membrane</location>
        <topology evidence="1">Multi-pass membrane protein</topology>
    </subcellularLocation>
</comment>
<dbReference type="GO" id="GO:0008528">
    <property type="term" value="F:G protein-coupled peptide receptor activity"/>
    <property type="evidence" value="ECO:0007669"/>
    <property type="project" value="TreeGrafter"/>
</dbReference>
<dbReference type="EMBL" id="CAHIKZ030000215">
    <property type="protein sequence ID" value="CAE1160856.1"/>
    <property type="molecule type" value="Genomic_DNA"/>
</dbReference>
<dbReference type="PANTHER" id="PTHR24230:SF158">
    <property type="entry name" value="G-PROTEIN COUPLED RECEPTORS FAMILY 1 PROFILE DOMAIN-CONTAINING PROTEIN"/>
    <property type="match status" value="1"/>
</dbReference>
<keyword evidence="13" id="KW-1185">Reference proteome</keyword>
<evidence type="ECO:0000256" key="6">
    <source>
        <dbReference type="ARBA" id="ARBA00023136"/>
    </source>
</evidence>
<comment type="similarity">
    <text evidence="9">Belongs to the G-protein coupled receptor 1 family.</text>
</comment>
<dbReference type="SMART" id="SM01381">
    <property type="entry name" value="7TM_GPCR_Srsx"/>
    <property type="match status" value="1"/>
</dbReference>
<protein>
    <recommendedName>
        <fullName evidence="11">G-protein coupled receptors family 1 profile domain-containing protein</fullName>
    </recommendedName>
</protein>
<evidence type="ECO:0000256" key="3">
    <source>
        <dbReference type="ARBA" id="ARBA00022692"/>
    </source>
</evidence>
<dbReference type="PROSITE" id="PS00237">
    <property type="entry name" value="G_PROTEIN_RECEP_F1_1"/>
    <property type="match status" value="1"/>
</dbReference>
<sequence>MDILTMNDHGLSLHKSYTRQIKQLNFYFLLIASNLFCRPKQTSVYYFALTKIPTFLCLALLTPFGIVGNAGVIYVYGFRLKKTNLQHFITLLAVFDIVCCLVAFPLKMVELWLPVMYPSGLLCKVQNSIICFTCVASALTLLIISVDRYKKVCRPTQSQMTLMHAKILFLVITIVSLAFAVTAALVYDRRNLSLTDGGDLVGHICVMDFNSVITQGYFLALFVVLVTVLGTMLVLYCLVWRAAKKHFKQSDLRYRHNDNQEEGDDHQSPHKKNLHRTNRTVVLISLLFAVSFVPSLMVSVLFAQFTHVKFSMATRTVRELIYGTWALNSSMNPLVYGFCNENFRMEFQSLRIPFGCYGRYTTPKKDNIQPIAQV</sequence>
<gene>
    <name evidence="12" type="ORF">SPHA_6613</name>
</gene>
<evidence type="ECO:0000256" key="10">
    <source>
        <dbReference type="SAM" id="Phobius"/>
    </source>
</evidence>
<evidence type="ECO:0000256" key="1">
    <source>
        <dbReference type="ARBA" id="ARBA00004651"/>
    </source>
</evidence>
<keyword evidence="5 9" id="KW-0297">G-protein coupled receptor</keyword>
<dbReference type="InterPro" id="IPR000276">
    <property type="entry name" value="GPCR_Rhodpsn"/>
</dbReference>
<dbReference type="GO" id="GO:0005886">
    <property type="term" value="C:plasma membrane"/>
    <property type="evidence" value="ECO:0007669"/>
    <property type="project" value="UniProtKB-SubCell"/>
</dbReference>
<dbReference type="Pfam" id="PF00001">
    <property type="entry name" value="7tm_1"/>
    <property type="match status" value="1"/>
</dbReference>
<accession>A0A812AYA7</accession>
<keyword evidence="8 9" id="KW-0807">Transducer</keyword>
<evidence type="ECO:0000256" key="2">
    <source>
        <dbReference type="ARBA" id="ARBA00022475"/>
    </source>
</evidence>